<dbReference type="GO" id="GO:0005576">
    <property type="term" value="C:extracellular region"/>
    <property type="evidence" value="ECO:0007669"/>
    <property type="project" value="UniProtKB-SubCell"/>
</dbReference>
<keyword evidence="3" id="KW-0964">Secreted</keyword>
<protein>
    <recommendedName>
        <fullName evidence="7">Major royal jelly protein</fullName>
    </recommendedName>
</protein>
<evidence type="ECO:0000256" key="4">
    <source>
        <dbReference type="SAM" id="SignalP"/>
    </source>
</evidence>
<comment type="similarity">
    <text evidence="2">Belongs to the major royal jelly protein family.</text>
</comment>
<accession>A0AAD5SAY8</accession>
<dbReference type="EMBL" id="JADGJD010000759">
    <property type="protein sequence ID" value="KAJ3048653.1"/>
    <property type="molecule type" value="Genomic_DNA"/>
</dbReference>
<keyword evidence="6" id="KW-1185">Reference proteome</keyword>
<proteinExistence type="inferred from homology"/>
<evidence type="ECO:0008006" key="7">
    <source>
        <dbReference type="Google" id="ProtNLM"/>
    </source>
</evidence>
<dbReference type="AlphaFoldDB" id="A0AAD5SAY8"/>
<dbReference type="InterPro" id="IPR017996">
    <property type="entry name" value="MRJP/yellow-related"/>
</dbReference>
<comment type="caution">
    <text evidence="5">The sequence shown here is derived from an EMBL/GenBank/DDBJ whole genome shotgun (WGS) entry which is preliminary data.</text>
</comment>
<gene>
    <name evidence="5" type="ORF">HK097_010330</name>
</gene>
<organism evidence="5 6">
    <name type="scientific">Rhizophlyctis rosea</name>
    <dbReference type="NCBI Taxonomy" id="64517"/>
    <lineage>
        <taxon>Eukaryota</taxon>
        <taxon>Fungi</taxon>
        <taxon>Fungi incertae sedis</taxon>
        <taxon>Chytridiomycota</taxon>
        <taxon>Chytridiomycota incertae sedis</taxon>
        <taxon>Chytridiomycetes</taxon>
        <taxon>Rhizophlyctidales</taxon>
        <taxon>Rhizophlyctidaceae</taxon>
        <taxon>Rhizophlyctis</taxon>
    </lineage>
</organism>
<dbReference type="Pfam" id="PF03022">
    <property type="entry name" value="MRJP"/>
    <property type="match status" value="1"/>
</dbReference>
<dbReference type="Proteomes" id="UP001212841">
    <property type="component" value="Unassembled WGS sequence"/>
</dbReference>
<reference evidence="5" key="1">
    <citation type="submission" date="2020-05" db="EMBL/GenBank/DDBJ databases">
        <title>Phylogenomic resolution of chytrid fungi.</title>
        <authorList>
            <person name="Stajich J.E."/>
            <person name="Amses K."/>
            <person name="Simmons R."/>
            <person name="Seto K."/>
            <person name="Myers J."/>
            <person name="Bonds A."/>
            <person name="Quandt C.A."/>
            <person name="Barry K."/>
            <person name="Liu P."/>
            <person name="Grigoriev I."/>
            <person name="Longcore J.E."/>
            <person name="James T.Y."/>
        </authorList>
    </citation>
    <scope>NUCLEOTIDE SEQUENCE</scope>
    <source>
        <strain evidence="5">JEL0318</strain>
    </source>
</reference>
<dbReference type="PANTHER" id="PTHR10009:SF18">
    <property type="entry name" value="PROTEIN YELLOW-LIKE PROTEIN"/>
    <property type="match status" value="1"/>
</dbReference>
<keyword evidence="4" id="KW-0732">Signal</keyword>
<name>A0AAD5SAY8_9FUNG</name>
<feature type="signal peptide" evidence="4">
    <location>
        <begin position="1"/>
        <end position="21"/>
    </location>
</feature>
<evidence type="ECO:0000313" key="5">
    <source>
        <dbReference type="EMBL" id="KAJ3048653.1"/>
    </source>
</evidence>
<dbReference type="Gene3D" id="2.120.10.30">
    <property type="entry name" value="TolB, C-terminal domain"/>
    <property type="match status" value="1"/>
</dbReference>
<evidence type="ECO:0000256" key="1">
    <source>
        <dbReference type="ARBA" id="ARBA00004613"/>
    </source>
</evidence>
<feature type="chain" id="PRO_5042041866" description="Major royal jelly protein" evidence="4">
    <location>
        <begin position="22"/>
        <end position="419"/>
    </location>
</feature>
<dbReference type="InterPro" id="IPR011042">
    <property type="entry name" value="6-blade_b-propeller_TolB-like"/>
</dbReference>
<evidence type="ECO:0000256" key="3">
    <source>
        <dbReference type="ARBA" id="ARBA00022525"/>
    </source>
</evidence>
<dbReference type="SUPFAM" id="SSF101898">
    <property type="entry name" value="NHL repeat"/>
    <property type="match status" value="1"/>
</dbReference>
<evidence type="ECO:0000313" key="6">
    <source>
        <dbReference type="Proteomes" id="UP001212841"/>
    </source>
</evidence>
<comment type="subcellular location">
    <subcellularLocation>
        <location evidence="1">Secreted</location>
    </subcellularLocation>
</comment>
<sequence>MAFRQLQTLFFLQWTIAIAAATLTGVKLPNFRIANNNGETIGKYDNGTLGPALETVHLFKDQFPTGVTVTSDNRRIFVNYPRWFGTDDDPLGGVKFTVAEIKDGNEVPYPNQEINWPGEGKKFEDKDLTEYFVSVQSVVLDGQDRLWVLDTGRPYLNYEQPPSKYGGPKLIGIDIETNQIFKKIIFPRDIVLPTSYPNDIRLDLSRGPLGTAYITDSSPDTPALITLDLHTNKFLRRLSSHPSTQPVMGFVPSFNGIPIYQRIPSKPPTNVAFGADGIALSANKSSIIYTPLSSRNFYSVPTDLLANPDVSDEEVGKAVKDFGDKGSSSDGFETDDKGVVYLSAGEQNGIYVFDGETGLVEPFVRDPRIQWPDTLSVADGWLYFTSNEFFWQPQYWNGEDKRVLPYALFRVPIGGKKLR</sequence>
<dbReference type="PANTHER" id="PTHR10009">
    <property type="entry name" value="PROTEIN YELLOW-RELATED"/>
    <property type="match status" value="1"/>
</dbReference>
<evidence type="ECO:0000256" key="2">
    <source>
        <dbReference type="ARBA" id="ARBA00009127"/>
    </source>
</evidence>